<comment type="caution">
    <text evidence="2">The sequence shown here is derived from an EMBL/GenBank/DDBJ whole genome shotgun (WGS) entry which is preliminary data.</text>
</comment>
<dbReference type="GO" id="GO:0017053">
    <property type="term" value="C:transcription repressor complex"/>
    <property type="evidence" value="ECO:0007669"/>
    <property type="project" value="InterPro"/>
</dbReference>
<protein>
    <submittedName>
        <fullName evidence="2">Protein lin-37-like</fullName>
    </submittedName>
</protein>
<organism evidence="2 3">
    <name type="scientific">Holothuria leucospilota</name>
    <name type="common">Black long sea cucumber</name>
    <name type="synonym">Mertensiothuria leucospilota</name>
    <dbReference type="NCBI Taxonomy" id="206669"/>
    <lineage>
        <taxon>Eukaryota</taxon>
        <taxon>Metazoa</taxon>
        <taxon>Echinodermata</taxon>
        <taxon>Eleutherozoa</taxon>
        <taxon>Echinozoa</taxon>
        <taxon>Holothuroidea</taxon>
        <taxon>Aspidochirotacea</taxon>
        <taxon>Aspidochirotida</taxon>
        <taxon>Holothuriidae</taxon>
        <taxon>Holothuria</taxon>
    </lineage>
</organism>
<dbReference type="EMBL" id="JAIZAY010000002">
    <property type="protein sequence ID" value="KAJ8047150.1"/>
    <property type="molecule type" value="Genomic_DNA"/>
</dbReference>
<dbReference type="PANTHER" id="PTHR31336:SF3">
    <property type="entry name" value="PROTEIN LIN-37 HOMOLOG"/>
    <property type="match status" value="1"/>
</dbReference>
<dbReference type="PANTHER" id="PTHR31336">
    <property type="entry name" value="LIN37 HOMOLOG"/>
    <property type="match status" value="1"/>
</dbReference>
<feature type="region of interest" description="Disordered" evidence="1">
    <location>
        <begin position="1"/>
        <end position="21"/>
    </location>
</feature>
<accession>A0A9Q1CM03</accession>
<keyword evidence="3" id="KW-1185">Reference proteome</keyword>
<gene>
    <name evidence="2" type="ORF">HOLleu_06066</name>
</gene>
<feature type="compositionally biased region" description="Basic and acidic residues" evidence="1">
    <location>
        <begin position="176"/>
        <end position="187"/>
    </location>
</feature>
<dbReference type="Proteomes" id="UP001152320">
    <property type="component" value="Chromosome 2"/>
</dbReference>
<evidence type="ECO:0000256" key="1">
    <source>
        <dbReference type="SAM" id="MobiDB-lite"/>
    </source>
</evidence>
<sequence length="254" mass="29227">MMANPYMSKVTQSPEVTRARSGLNDVLQNLVDKAEKADESLLAEEFESPKSPEEDSKIGILDGHSSKSSKKHKSSRKRKKDYVGSSMDHTIIEKGKMQHSFVMKLFDRQVDLAQFKASSPLYPVCREWMLNQPLKKRHIRTRTPSPEPPADLDGSDQNDQALRDVYRLPPPSMEAEAFREKRSRDPRIPSPVPQPEEKLDIHADSSQAPSKETLLEGHLTRWREIKNKWKNASDDYQSRYTESYAILKAMYDRQ</sequence>
<dbReference type="GO" id="GO:0000122">
    <property type="term" value="P:negative regulation of transcription by RNA polymerase II"/>
    <property type="evidence" value="ECO:0007669"/>
    <property type="project" value="TreeGrafter"/>
</dbReference>
<dbReference type="GO" id="GO:0031523">
    <property type="term" value="C:Myb complex"/>
    <property type="evidence" value="ECO:0007669"/>
    <property type="project" value="TreeGrafter"/>
</dbReference>
<evidence type="ECO:0000313" key="2">
    <source>
        <dbReference type="EMBL" id="KAJ8047150.1"/>
    </source>
</evidence>
<dbReference type="InterPro" id="IPR028226">
    <property type="entry name" value="LIN37"/>
</dbReference>
<evidence type="ECO:0000313" key="3">
    <source>
        <dbReference type="Proteomes" id="UP001152320"/>
    </source>
</evidence>
<feature type="compositionally biased region" description="Basic residues" evidence="1">
    <location>
        <begin position="67"/>
        <end position="80"/>
    </location>
</feature>
<reference evidence="2" key="1">
    <citation type="submission" date="2021-10" db="EMBL/GenBank/DDBJ databases">
        <title>Tropical sea cucumber genome reveals ecological adaptation and Cuvierian tubules defense mechanism.</title>
        <authorList>
            <person name="Chen T."/>
        </authorList>
    </citation>
    <scope>NUCLEOTIDE SEQUENCE</scope>
    <source>
        <strain evidence="2">Nanhai2018</strain>
        <tissue evidence="2">Muscle</tissue>
    </source>
</reference>
<dbReference type="Pfam" id="PF15306">
    <property type="entry name" value="LIN37"/>
    <property type="match status" value="1"/>
</dbReference>
<name>A0A9Q1CM03_HOLLE</name>
<feature type="region of interest" description="Disordered" evidence="1">
    <location>
        <begin position="136"/>
        <end position="215"/>
    </location>
</feature>
<feature type="compositionally biased region" description="Basic and acidic residues" evidence="1">
    <location>
        <begin position="47"/>
        <end position="57"/>
    </location>
</feature>
<dbReference type="OrthoDB" id="6287771at2759"/>
<feature type="region of interest" description="Disordered" evidence="1">
    <location>
        <begin position="41"/>
        <end position="90"/>
    </location>
</feature>
<proteinExistence type="predicted"/>
<dbReference type="AlphaFoldDB" id="A0A9Q1CM03"/>